<keyword evidence="1" id="KW-0812">Transmembrane</keyword>
<keyword evidence="1" id="KW-0472">Membrane</keyword>
<feature type="transmembrane region" description="Helical" evidence="1">
    <location>
        <begin position="36"/>
        <end position="61"/>
    </location>
</feature>
<proteinExistence type="predicted"/>
<reference evidence="2" key="2">
    <citation type="journal article" date="2015" name="Fish Shellfish Immunol.">
        <title>Early steps in the European eel (Anguilla anguilla)-Vibrio vulnificus interaction in the gills: Role of the RtxA13 toxin.</title>
        <authorList>
            <person name="Callol A."/>
            <person name="Pajuelo D."/>
            <person name="Ebbesson L."/>
            <person name="Teles M."/>
            <person name="MacKenzie S."/>
            <person name="Amaro C."/>
        </authorList>
    </citation>
    <scope>NUCLEOTIDE SEQUENCE</scope>
</reference>
<accession>A0A0E9SVT7</accession>
<reference evidence="2" key="1">
    <citation type="submission" date="2014-11" db="EMBL/GenBank/DDBJ databases">
        <authorList>
            <person name="Amaro Gonzalez C."/>
        </authorList>
    </citation>
    <scope>NUCLEOTIDE SEQUENCE</scope>
</reference>
<name>A0A0E9SVT7_ANGAN</name>
<sequence length="63" mass="6469">MAPSTESAVTTSSVATTDDLVFPETSPAKFASPPGPMMNCGAACTVTVSGLSGFVFIWFCMDT</sequence>
<protein>
    <submittedName>
        <fullName evidence="2">Uncharacterized protein</fullName>
    </submittedName>
</protein>
<keyword evidence="1" id="KW-1133">Transmembrane helix</keyword>
<evidence type="ECO:0000256" key="1">
    <source>
        <dbReference type="SAM" id="Phobius"/>
    </source>
</evidence>
<dbReference type="AlphaFoldDB" id="A0A0E9SVT7"/>
<evidence type="ECO:0000313" key="2">
    <source>
        <dbReference type="EMBL" id="JAH44740.1"/>
    </source>
</evidence>
<dbReference type="EMBL" id="GBXM01063837">
    <property type="protein sequence ID" value="JAH44740.1"/>
    <property type="molecule type" value="Transcribed_RNA"/>
</dbReference>
<organism evidence="2">
    <name type="scientific">Anguilla anguilla</name>
    <name type="common">European freshwater eel</name>
    <name type="synonym">Muraena anguilla</name>
    <dbReference type="NCBI Taxonomy" id="7936"/>
    <lineage>
        <taxon>Eukaryota</taxon>
        <taxon>Metazoa</taxon>
        <taxon>Chordata</taxon>
        <taxon>Craniata</taxon>
        <taxon>Vertebrata</taxon>
        <taxon>Euteleostomi</taxon>
        <taxon>Actinopterygii</taxon>
        <taxon>Neopterygii</taxon>
        <taxon>Teleostei</taxon>
        <taxon>Anguilliformes</taxon>
        <taxon>Anguillidae</taxon>
        <taxon>Anguilla</taxon>
    </lineage>
</organism>